<evidence type="ECO:0000256" key="2">
    <source>
        <dbReference type="ARBA" id="ARBA00023180"/>
    </source>
</evidence>
<keyword evidence="2" id="KW-0325">Glycoprotein</keyword>
<dbReference type="Pfam" id="PF00135">
    <property type="entry name" value="COesterase"/>
    <property type="match status" value="1"/>
</dbReference>
<dbReference type="Gene3D" id="3.40.50.1820">
    <property type="entry name" value="alpha/beta hydrolase"/>
    <property type="match status" value="1"/>
</dbReference>
<dbReference type="SUPFAM" id="SSF53474">
    <property type="entry name" value="alpha/beta-Hydrolases"/>
    <property type="match status" value="1"/>
</dbReference>
<evidence type="ECO:0000259" key="3">
    <source>
        <dbReference type="Pfam" id="PF00135"/>
    </source>
</evidence>
<dbReference type="InterPro" id="IPR002018">
    <property type="entry name" value="CarbesteraseB"/>
</dbReference>
<comment type="caution">
    <text evidence="4">The sequence shown here is derived from an EMBL/GenBank/DDBJ whole genome shotgun (WGS) entry which is preliminary data.</text>
</comment>
<keyword evidence="5" id="KW-1185">Reference proteome</keyword>
<gene>
    <name evidence="4" type="primary">Bche</name>
    <name evidence="4" type="ORF">EVAR_101135_1</name>
</gene>
<evidence type="ECO:0000313" key="4">
    <source>
        <dbReference type="EMBL" id="GBP00914.1"/>
    </source>
</evidence>
<comment type="similarity">
    <text evidence="1">Belongs to the type-B carboxylesterase/lipase family.</text>
</comment>
<dbReference type="InterPro" id="IPR051093">
    <property type="entry name" value="Neuroligin/BSAL"/>
</dbReference>
<dbReference type="Proteomes" id="UP000299102">
    <property type="component" value="Unassembled WGS sequence"/>
</dbReference>
<dbReference type="AlphaFoldDB" id="A0A4C1SFX6"/>
<dbReference type="InterPro" id="IPR029058">
    <property type="entry name" value="AB_hydrolase_fold"/>
</dbReference>
<dbReference type="OrthoDB" id="3200163at2759"/>
<accession>A0A4C1SFX6</accession>
<feature type="domain" description="Carboxylesterase type B" evidence="3">
    <location>
        <begin position="93"/>
        <end position="150"/>
    </location>
</feature>
<evidence type="ECO:0000313" key="5">
    <source>
        <dbReference type="Proteomes" id="UP000299102"/>
    </source>
</evidence>
<evidence type="ECO:0000256" key="1">
    <source>
        <dbReference type="ARBA" id="ARBA00005964"/>
    </source>
</evidence>
<name>A0A4C1SFX6_EUMVA</name>
<sequence length="153" mass="16812">MLAVTSSAETMYAKFLKHAEEGNALRSAAAAMNQELVVIYRLNYKQLDFSLSITSIKFITLSPAEKFLHRKTFLVTQAKGSDSCFDMDQREYSGFGGNPDDVTVAGYSVSAASAELMMLLPAAQGLFNKVILESGSGVASWLSIQELWNWLKI</sequence>
<reference evidence="4 5" key="1">
    <citation type="journal article" date="2019" name="Commun. Biol.">
        <title>The bagworm genome reveals a unique fibroin gene that provides high tensile strength.</title>
        <authorList>
            <person name="Kono N."/>
            <person name="Nakamura H."/>
            <person name="Ohtoshi R."/>
            <person name="Tomita M."/>
            <person name="Numata K."/>
            <person name="Arakawa K."/>
        </authorList>
    </citation>
    <scope>NUCLEOTIDE SEQUENCE [LARGE SCALE GENOMIC DNA]</scope>
</reference>
<protein>
    <submittedName>
        <fullName evidence="4">Cholinesterase</fullName>
    </submittedName>
</protein>
<organism evidence="4 5">
    <name type="scientific">Eumeta variegata</name>
    <name type="common">Bagworm moth</name>
    <name type="synonym">Eumeta japonica</name>
    <dbReference type="NCBI Taxonomy" id="151549"/>
    <lineage>
        <taxon>Eukaryota</taxon>
        <taxon>Metazoa</taxon>
        <taxon>Ecdysozoa</taxon>
        <taxon>Arthropoda</taxon>
        <taxon>Hexapoda</taxon>
        <taxon>Insecta</taxon>
        <taxon>Pterygota</taxon>
        <taxon>Neoptera</taxon>
        <taxon>Endopterygota</taxon>
        <taxon>Lepidoptera</taxon>
        <taxon>Glossata</taxon>
        <taxon>Ditrysia</taxon>
        <taxon>Tineoidea</taxon>
        <taxon>Psychidae</taxon>
        <taxon>Oiketicinae</taxon>
        <taxon>Eumeta</taxon>
    </lineage>
</organism>
<dbReference type="PANTHER" id="PTHR43903">
    <property type="entry name" value="NEUROLIGIN"/>
    <property type="match status" value="1"/>
</dbReference>
<dbReference type="EMBL" id="BGZK01003401">
    <property type="protein sequence ID" value="GBP00914.1"/>
    <property type="molecule type" value="Genomic_DNA"/>
</dbReference>
<dbReference type="STRING" id="151549.A0A4C1SFX6"/>
<proteinExistence type="inferred from homology"/>